<dbReference type="Proteomes" id="UP000216867">
    <property type="component" value="Unassembled WGS sequence"/>
</dbReference>
<sequence length="85" mass="9064">MPITPVSVSSVRTWMRTCGQVRVKMSNISAAIARSSSMTAPSGIWSPNAAVLPLRIAFANASMRRKHACSSADGPVRVRHDEPSG</sequence>
<evidence type="ECO:0000313" key="2">
    <source>
        <dbReference type="Proteomes" id="UP000216867"/>
    </source>
</evidence>
<evidence type="ECO:0000313" key="1">
    <source>
        <dbReference type="EMBL" id="PAK95451.1"/>
    </source>
</evidence>
<organism evidence="1 2">
    <name type="scientific">Brevibacterium casei</name>
    <dbReference type="NCBI Taxonomy" id="33889"/>
    <lineage>
        <taxon>Bacteria</taxon>
        <taxon>Bacillati</taxon>
        <taxon>Actinomycetota</taxon>
        <taxon>Actinomycetes</taxon>
        <taxon>Micrococcales</taxon>
        <taxon>Brevibacteriaceae</taxon>
        <taxon>Brevibacterium</taxon>
    </lineage>
</organism>
<dbReference type="EMBL" id="NCWY01000007">
    <property type="protein sequence ID" value="PAK95451.1"/>
    <property type="molecule type" value="Genomic_DNA"/>
</dbReference>
<dbReference type="AlphaFoldDB" id="A0A269ZCX9"/>
<gene>
    <name evidence="1" type="ORF">B8X04_09235</name>
</gene>
<proteinExistence type="predicted"/>
<reference evidence="1 2" key="1">
    <citation type="submission" date="2017-04" db="EMBL/GenBank/DDBJ databases">
        <title>Kefir bacterial isolates.</title>
        <authorList>
            <person name="Kim Y."/>
            <person name="Blasche S."/>
            <person name="Patil K.R."/>
        </authorList>
    </citation>
    <scope>NUCLEOTIDE SEQUENCE [LARGE SCALE GENOMIC DNA]</scope>
    <source>
        <strain evidence="1 2">OG2</strain>
    </source>
</reference>
<name>A0A269ZCX9_9MICO</name>
<accession>A0A269ZCX9</accession>
<comment type="caution">
    <text evidence="1">The sequence shown here is derived from an EMBL/GenBank/DDBJ whole genome shotgun (WGS) entry which is preliminary data.</text>
</comment>
<protein>
    <submittedName>
        <fullName evidence="1">Uncharacterized protein</fullName>
    </submittedName>
</protein>